<protein>
    <recommendedName>
        <fullName evidence="1">Reverse transcriptase domain-containing protein</fullName>
    </recommendedName>
</protein>
<dbReference type="InterPro" id="IPR051320">
    <property type="entry name" value="Viral_Replic_Matur_Polypro"/>
</dbReference>
<dbReference type="Gene3D" id="3.10.10.10">
    <property type="entry name" value="HIV Type 1 Reverse Transcriptase, subunit A, domain 1"/>
    <property type="match status" value="1"/>
</dbReference>
<evidence type="ECO:0000313" key="2">
    <source>
        <dbReference type="EMBL" id="CAK7948033.1"/>
    </source>
</evidence>
<dbReference type="InterPro" id="IPR043128">
    <property type="entry name" value="Rev_trsase/Diguanyl_cyclase"/>
</dbReference>
<gene>
    <name evidence="2" type="ORF">PM001_LOCUS33183</name>
</gene>
<comment type="caution">
    <text evidence="2">The sequence shown here is derived from an EMBL/GenBank/DDBJ whole genome shotgun (WGS) entry which is preliminary data.</text>
</comment>
<evidence type="ECO:0000313" key="3">
    <source>
        <dbReference type="Proteomes" id="UP001162060"/>
    </source>
</evidence>
<organism evidence="2 3">
    <name type="scientific">Peronospora matthiolae</name>
    <dbReference type="NCBI Taxonomy" id="2874970"/>
    <lineage>
        <taxon>Eukaryota</taxon>
        <taxon>Sar</taxon>
        <taxon>Stramenopiles</taxon>
        <taxon>Oomycota</taxon>
        <taxon>Peronosporomycetes</taxon>
        <taxon>Peronosporales</taxon>
        <taxon>Peronosporaceae</taxon>
        <taxon>Peronospora</taxon>
    </lineage>
</organism>
<dbReference type="PANTHER" id="PTHR33064">
    <property type="entry name" value="POL PROTEIN"/>
    <property type="match status" value="1"/>
</dbReference>
<proteinExistence type="predicted"/>
<dbReference type="Pfam" id="PF00078">
    <property type="entry name" value="RVT_1"/>
    <property type="match status" value="1"/>
</dbReference>
<feature type="domain" description="Reverse transcriptase" evidence="1">
    <location>
        <begin position="10"/>
        <end position="140"/>
    </location>
</feature>
<evidence type="ECO:0000259" key="1">
    <source>
        <dbReference type="Pfam" id="PF00078"/>
    </source>
</evidence>
<dbReference type="AlphaFoldDB" id="A0AAV1VP34"/>
<sequence length="205" mass="23265">MPRKDVIVNGMAKSIIFLSRDLMDGFYQILMRERDIPFTAVSTLSGMLWEWLVMNRGLSNAPTTFKRCVNKLLRSVRNFAPSNFADGFDHSRAIDGKTDVEAYRIHVRKGLNLMQEHKLFANLKKCIFTVNEIPLLGCNVGKKGVPPDPEKIKVISDWPVPVDVKGLRKLLGLAASLHKYSRNYAKMTVHSLSSTKEKREVVMEC</sequence>
<name>A0AAV1VP34_9STRA</name>
<dbReference type="EMBL" id="CAKLBY020000391">
    <property type="protein sequence ID" value="CAK7948033.1"/>
    <property type="molecule type" value="Genomic_DNA"/>
</dbReference>
<dbReference type="InterPro" id="IPR043502">
    <property type="entry name" value="DNA/RNA_pol_sf"/>
</dbReference>
<accession>A0AAV1VP34</accession>
<dbReference type="InterPro" id="IPR000477">
    <property type="entry name" value="RT_dom"/>
</dbReference>
<dbReference type="Gene3D" id="3.30.70.270">
    <property type="match status" value="2"/>
</dbReference>
<dbReference type="PANTHER" id="PTHR33064:SF37">
    <property type="entry name" value="RIBONUCLEASE H"/>
    <property type="match status" value="1"/>
</dbReference>
<dbReference type="CDD" id="cd01647">
    <property type="entry name" value="RT_LTR"/>
    <property type="match status" value="1"/>
</dbReference>
<dbReference type="Proteomes" id="UP001162060">
    <property type="component" value="Unassembled WGS sequence"/>
</dbReference>
<dbReference type="SUPFAM" id="SSF56672">
    <property type="entry name" value="DNA/RNA polymerases"/>
    <property type="match status" value="1"/>
</dbReference>
<reference evidence="2" key="1">
    <citation type="submission" date="2024-01" db="EMBL/GenBank/DDBJ databases">
        <authorList>
            <person name="Webb A."/>
        </authorList>
    </citation>
    <scope>NUCLEOTIDE SEQUENCE</scope>
    <source>
        <strain evidence="2">Pm1</strain>
    </source>
</reference>